<dbReference type="InterPro" id="IPR035892">
    <property type="entry name" value="C2_domain_sf"/>
</dbReference>
<dbReference type="PROSITE" id="PS50004">
    <property type="entry name" value="C2"/>
    <property type="match status" value="1"/>
</dbReference>
<dbReference type="InterPro" id="IPR000008">
    <property type="entry name" value="C2_dom"/>
</dbReference>
<feature type="domain" description="C2" evidence="2">
    <location>
        <begin position="229"/>
        <end position="343"/>
    </location>
</feature>
<dbReference type="SMART" id="SM00799">
    <property type="entry name" value="DENN"/>
    <property type="match status" value="1"/>
</dbReference>
<dbReference type="InterPro" id="IPR037516">
    <property type="entry name" value="Tripartite_DENN"/>
</dbReference>
<dbReference type="SMART" id="SM00801">
    <property type="entry name" value="dDENN"/>
    <property type="match status" value="1"/>
</dbReference>
<sequence length="1188" mass="137677">MGETDNKPQVTQDSEATSKKHKKYEKSKEKKKMEEEDDDSESESDSGSESESDSESDDHKEDDKDSDTTEKESSNGEEKESSTGEEKEVKKDAVKNVERKETIFKMVEEFPQQETLEDVLLKLSNVNLNEEWLKKPENQVLKQKALCLFYERYPEAVSEVMFPFEQIINKAENKPDEVQMEILKKIINSTFIIRKNETVTLMEIVNTLPKKEDTKTTRKDDNESSKDYKDDRSHKRKGNDEEYSRRDERNYLIKAKLLKVEANDCDPYGVCKIGKVKYRTETVKKTTEPQWKSEPIIVDIEKNMKDVVVSVNRHGYVGNKIELGSARILLSRLGNDVSTTQWYDLIQNNEKVGSVQCRFKRQKTDRSNESVSNDERKWVDLLAQIHNVIEPSGTQIDKSFQYYMGTIDKRSTIMEKKSSVIGPIIGFIKIIMEHPINNIHLGQKGIIQIKVPPSLNCSSDIWTLLFPNGMTVSSTPRKPIFLPLFTSSLSKQMTYYVFLISDTEIQVDGQILYVPIAIGFVSYHPFYEIMRRMLLSIYELCPTLSNQTMDLLDGRDDLIKMTITQPSRTTQTPMLLKSSSTLNSTPPKYQPIIKGIYEMMCIEYLAYGGYSRYKYNNLNIEIRLPVKHSLPVFNTSIYPLFSIFNVSGMTTLFLLLMTNLKIVIFSSHLSLLTTSIDNLISLLYPFPPTQKVFAILPYKNLNVLSGSDTFIAGVPSEYREIAKKQLGNEEYIDVDLDTGIIEMNVSKELLEFPVDLTVDLQKDLNDAFKEKYLKMDQLGNEPYDDRYFLTATNSFNLKVRLAYFKFLTKLLEGYDEFINYVWVADNEVFDFDVYSFFLTKSFDCEPLIKHFCESGTFLEYIKEQGFDNVFREWISNRVFDCSLTDLYNFYIKAKRITNITPANQSVIKELKDINAFTIDWEDLKRLKQSESSIRLTKQMQKDKNYCNELDKFKMDKEKPKEKHIWNAIFGRFVDDIQRNAPPDMEKVYQCASNQAGRHLLLKILSSQADKMKSKGCLEYESYENLLQLIKTLVAYCKSDKDIETPLGIVEVATKYCYKKDAVTYRFLIDDIGMAEIWNNKNIWHRAFNQTMVNSMKEIYGKFYSLQLPTIWKGWNQQQQAKYREKEENSLVTTLHMIAKNMKIIGVSNKIIYEVLEDCESTVHASSEIKSVISNVVKIILENDSSLIH</sequence>
<evidence type="ECO:0000259" key="2">
    <source>
        <dbReference type="PROSITE" id="PS50004"/>
    </source>
</evidence>
<feature type="compositionally biased region" description="Acidic residues" evidence="1">
    <location>
        <begin position="35"/>
        <end position="56"/>
    </location>
</feature>
<dbReference type="EMBL" id="KB611698">
    <property type="protein sequence ID" value="EMH72022.1"/>
    <property type="molecule type" value="Genomic_DNA"/>
</dbReference>
<dbReference type="Gene3D" id="2.60.40.150">
    <property type="entry name" value="C2 domain"/>
    <property type="match status" value="1"/>
</dbReference>
<dbReference type="CDD" id="cd00030">
    <property type="entry name" value="C2"/>
    <property type="match status" value="1"/>
</dbReference>
<feature type="compositionally biased region" description="Basic and acidic residues" evidence="1">
    <location>
        <begin position="57"/>
        <end position="93"/>
    </location>
</feature>
<dbReference type="Gene3D" id="3.40.50.11500">
    <property type="match status" value="1"/>
</dbReference>
<gene>
    <name evidence="4" type="ORF">EHI8A_147460</name>
</gene>
<dbReference type="PANTHER" id="PTHR12296">
    <property type="entry name" value="DENN DOMAIN-CONTAINING PROTEIN 4"/>
    <property type="match status" value="1"/>
</dbReference>
<dbReference type="OrthoDB" id="8956628at2759"/>
<protein>
    <submittedName>
        <fullName evidence="4">DENN domain containing protein</fullName>
    </submittedName>
</protein>
<dbReference type="PANTHER" id="PTHR12296:SF21">
    <property type="entry name" value="DENN DOMAIN-CONTAINING PROTEIN 3"/>
    <property type="match status" value="1"/>
</dbReference>
<evidence type="ECO:0000313" key="5">
    <source>
        <dbReference type="Proteomes" id="UP000030781"/>
    </source>
</evidence>
<dbReference type="PROSITE" id="PS50211">
    <property type="entry name" value="DENN"/>
    <property type="match status" value="1"/>
</dbReference>
<evidence type="ECO:0000259" key="3">
    <source>
        <dbReference type="PROSITE" id="PS50211"/>
    </source>
</evidence>
<evidence type="ECO:0000313" key="4">
    <source>
        <dbReference type="EMBL" id="EMH72022.1"/>
    </source>
</evidence>
<feature type="region of interest" description="Disordered" evidence="1">
    <location>
        <begin position="210"/>
        <end position="244"/>
    </location>
</feature>
<dbReference type="InterPro" id="IPR051696">
    <property type="entry name" value="DENN_Domain_GEFs"/>
</dbReference>
<name>M3UNP9_ENTH1</name>
<dbReference type="Pfam" id="PF00168">
    <property type="entry name" value="C2"/>
    <property type="match status" value="1"/>
</dbReference>
<dbReference type="SUPFAM" id="SSF49562">
    <property type="entry name" value="C2 domain (Calcium/lipid-binding domain, CaLB)"/>
    <property type="match status" value="1"/>
</dbReference>
<dbReference type="GO" id="GO:0031410">
    <property type="term" value="C:cytoplasmic vesicle"/>
    <property type="evidence" value="ECO:0007669"/>
    <property type="project" value="TreeGrafter"/>
</dbReference>
<evidence type="ECO:0000256" key="1">
    <source>
        <dbReference type="SAM" id="MobiDB-lite"/>
    </source>
</evidence>
<dbReference type="Pfam" id="PF02141">
    <property type="entry name" value="DENN"/>
    <property type="match status" value="1"/>
</dbReference>
<accession>M3UNP9</accession>
<dbReference type="InterPro" id="IPR001194">
    <property type="entry name" value="cDENN_dom"/>
</dbReference>
<dbReference type="AlphaFoldDB" id="M3UNP9"/>
<dbReference type="Proteomes" id="UP000030781">
    <property type="component" value="Unassembled WGS sequence"/>
</dbReference>
<dbReference type="GO" id="GO:0032483">
    <property type="term" value="P:regulation of Rab protein signal transduction"/>
    <property type="evidence" value="ECO:0007669"/>
    <property type="project" value="TreeGrafter"/>
</dbReference>
<dbReference type="InterPro" id="IPR043153">
    <property type="entry name" value="DENN_C"/>
</dbReference>
<dbReference type="VEuPathDB" id="AmoebaDB:EHI8A_147460"/>
<reference evidence="4 5" key="1">
    <citation type="submission" date="2013-01" db="EMBL/GenBank/DDBJ databases">
        <authorList>
            <person name="Hannick L."/>
            <person name="Zafar N."/>
            <person name="Lorenzi H."/>
            <person name="Ali I.A."/>
            <person name="Petri W.P."/>
            <person name="Caler E."/>
        </authorList>
    </citation>
    <scope>NUCLEOTIDE SEQUENCE [LARGE SCALE GENOMIC DNA]</scope>
    <source>
        <strain evidence="5">HM3:IMSS-B</strain>
    </source>
</reference>
<feature type="region of interest" description="Disordered" evidence="1">
    <location>
        <begin position="1"/>
        <end position="93"/>
    </location>
</feature>
<organism evidence="4 5">
    <name type="scientific">Entamoeba histolytica HM-1:IMSS-B</name>
    <dbReference type="NCBI Taxonomy" id="885319"/>
    <lineage>
        <taxon>Eukaryota</taxon>
        <taxon>Amoebozoa</taxon>
        <taxon>Evosea</taxon>
        <taxon>Archamoebae</taxon>
        <taxon>Mastigamoebida</taxon>
        <taxon>Entamoebidae</taxon>
        <taxon>Entamoeba</taxon>
    </lineage>
</organism>
<feature type="domain" description="UDENN" evidence="3">
    <location>
        <begin position="426"/>
        <end position="880"/>
    </location>
</feature>
<proteinExistence type="predicted"/>
<dbReference type="InterPro" id="IPR005112">
    <property type="entry name" value="dDENN_dom"/>
</dbReference>